<keyword evidence="3" id="KW-1185">Reference proteome</keyword>
<feature type="region of interest" description="Disordered" evidence="1">
    <location>
        <begin position="41"/>
        <end position="60"/>
    </location>
</feature>
<sequence>MRQDGIIWERGVGPLGYDGSSGTLSGFGIAEVDDAHGGQGGGFPPLCYGEDGGQEGHSLRTGGATAARKLEVLGAYIKAQGDWKSDCFERGRERLHEGTACPGGTLLKESREALLDGEHSAEGVQN</sequence>
<dbReference type="EMBL" id="LGRX02000735">
    <property type="protein sequence ID" value="KAK3287791.1"/>
    <property type="molecule type" value="Genomic_DNA"/>
</dbReference>
<evidence type="ECO:0000256" key="1">
    <source>
        <dbReference type="SAM" id="MobiDB-lite"/>
    </source>
</evidence>
<proteinExistence type="predicted"/>
<accession>A0AAE0LJM1</accession>
<evidence type="ECO:0000313" key="2">
    <source>
        <dbReference type="EMBL" id="KAK3287791.1"/>
    </source>
</evidence>
<evidence type="ECO:0000313" key="3">
    <source>
        <dbReference type="Proteomes" id="UP001190700"/>
    </source>
</evidence>
<gene>
    <name evidence="2" type="ORF">CYMTET_4713</name>
</gene>
<name>A0AAE0LJM1_9CHLO</name>
<dbReference type="AlphaFoldDB" id="A0AAE0LJM1"/>
<dbReference type="Proteomes" id="UP001190700">
    <property type="component" value="Unassembled WGS sequence"/>
</dbReference>
<protein>
    <submittedName>
        <fullName evidence="2">Uncharacterized protein</fullName>
    </submittedName>
</protein>
<comment type="caution">
    <text evidence="2">The sequence shown here is derived from an EMBL/GenBank/DDBJ whole genome shotgun (WGS) entry which is preliminary data.</text>
</comment>
<reference evidence="2 3" key="1">
    <citation type="journal article" date="2015" name="Genome Biol. Evol.">
        <title>Comparative Genomics of a Bacterivorous Green Alga Reveals Evolutionary Causalities and Consequences of Phago-Mixotrophic Mode of Nutrition.</title>
        <authorList>
            <person name="Burns J.A."/>
            <person name="Paasch A."/>
            <person name="Narechania A."/>
            <person name="Kim E."/>
        </authorList>
    </citation>
    <scope>NUCLEOTIDE SEQUENCE [LARGE SCALE GENOMIC DNA]</scope>
    <source>
        <strain evidence="2 3">PLY_AMNH</strain>
    </source>
</reference>
<organism evidence="2 3">
    <name type="scientific">Cymbomonas tetramitiformis</name>
    <dbReference type="NCBI Taxonomy" id="36881"/>
    <lineage>
        <taxon>Eukaryota</taxon>
        <taxon>Viridiplantae</taxon>
        <taxon>Chlorophyta</taxon>
        <taxon>Pyramimonadophyceae</taxon>
        <taxon>Pyramimonadales</taxon>
        <taxon>Pyramimonadaceae</taxon>
        <taxon>Cymbomonas</taxon>
    </lineage>
</organism>